<dbReference type="NCBIfam" id="TIGR00665">
    <property type="entry name" value="DnaB"/>
    <property type="match status" value="1"/>
</dbReference>
<organism evidence="14 15">
    <name type="scientific">Virgibacillus necropolis</name>
    <dbReference type="NCBI Taxonomy" id="163877"/>
    <lineage>
        <taxon>Bacteria</taxon>
        <taxon>Bacillati</taxon>
        <taxon>Bacillota</taxon>
        <taxon>Bacilli</taxon>
        <taxon>Bacillales</taxon>
        <taxon>Bacillaceae</taxon>
        <taxon>Virgibacillus</taxon>
    </lineage>
</organism>
<dbReference type="AlphaFoldDB" id="A0A221MF78"/>
<dbReference type="PANTHER" id="PTHR30153">
    <property type="entry name" value="REPLICATIVE DNA HELICASE DNAB"/>
    <property type="match status" value="1"/>
</dbReference>
<keyword evidence="5 12" id="KW-0378">Hydrolase</keyword>
<keyword evidence="7 12" id="KW-0067">ATP-binding</keyword>
<dbReference type="SUPFAM" id="SSF52540">
    <property type="entry name" value="P-loop containing nucleoside triphosphate hydrolases"/>
    <property type="match status" value="1"/>
</dbReference>
<protein>
    <recommendedName>
        <fullName evidence="11 12">Replicative DNA helicase</fullName>
        <ecNumber evidence="11 12">5.6.2.3</ecNumber>
    </recommendedName>
</protein>
<evidence type="ECO:0000259" key="13">
    <source>
        <dbReference type="PROSITE" id="PS51199"/>
    </source>
</evidence>
<dbReference type="Proteomes" id="UP000204391">
    <property type="component" value="Chromosome"/>
</dbReference>
<evidence type="ECO:0000256" key="12">
    <source>
        <dbReference type="RuleBase" id="RU362085"/>
    </source>
</evidence>
<dbReference type="EMBL" id="CP022437">
    <property type="protein sequence ID" value="ASN06313.1"/>
    <property type="molecule type" value="Genomic_DNA"/>
</dbReference>
<evidence type="ECO:0000256" key="3">
    <source>
        <dbReference type="ARBA" id="ARBA00022705"/>
    </source>
</evidence>
<evidence type="ECO:0000313" key="15">
    <source>
        <dbReference type="Proteomes" id="UP000204391"/>
    </source>
</evidence>
<keyword evidence="9" id="KW-0413">Isomerase</keyword>
<dbReference type="EC" id="5.6.2.3" evidence="11 12"/>
<keyword evidence="3 12" id="KW-0235">DNA replication</keyword>
<dbReference type="InterPro" id="IPR007694">
    <property type="entry name" value="DNA_helicase_DnaB-like_C"/>
</dbReference>
<keyword evidence="2 12" id="KW-0639">Primosome</keyword>
<proteinExistence type="inferred from homology"/>
<evidence type="ECO:0000256" key="11">
    <source>
        <dbReference type="NCBIfam" id="TIGR00665"/>
    </source>
</evidence>
<dbReference type="PANTHER" id="PTHR30153:SF2">
    <property type="entry name" value="REPLICATIVE DNA HELICASE"/>
    <property type="match status" value="1"/>
</dbReference>
<evidence type="ECO:0000256" key="8">
    <source>
        <dbReference type="ARBA" id="ARBA00023125"/>
    </source>
</evidence>
<comment type="similarity">
    <text evidence="1 12">Belongs to the helicase family. DnaB subfamily.</text>
</comment>
<dbReference type="GO" id="GO:0006269">
    <property type="term" value="P:DNA replication, synthesis of primer"/>
    <property type="evidence" value="ECO:0007669"/>
    <property type="project" value="UniProtKB-UniRule"/>
</dbReference>
<dbReference type="InterPro" id="IPR007693">
    <property type="entry name" value="DNA_helicase_DnaB-like_N"/>
</dbReference>
<dbReference type="InterPro" id="IPR016136">
    <property type="entry name" value="DNA_helicase_N/primase_C"/>
</dbReference>
<gene>
    <name evidence="14" type="primary">dnaB</name>
    <name evidence="14" type="ORF">CFK40_15440</name>
</gene>
<dbReference type="InterPro" id="IPR007692">
    <property type="entry name" value="DNA_helicase_DnaB"/>
</dbReference>
<dbReference type="GO" id="GO:0003677">
    <property type="term" value="F:DNA binding"/>
    <property type="evidence" value="ECO:0007669"/>
    <property type="project" value="UniProtKB-UniRule"/>
</dbReference>
<comment type="catalytic activity">
    <reaction evidence="10 12">
        <text>ATP + H2O = ADP + phosphate + H(+)</text>
        <dbReference type="Rhea" id="RHEA:13065"/>
        <dbReference type="ChEBI" id="CHEBI:15377"/>
        <dbReference type="ChEBI" id="CHEBI:15378"/>
        <dbReference type="ChEBI" id="CHEBI:30616"/>
        <dbReference type="ChEBI" id="CHEBI:43474"/>
        <dbReference type="ChEBI" id="CHEBI:456216"/>
        <dbReference type="EC" id="5.6.2.3"/>
    </reaction>
</comment>
<sequence length="419" mass="46952">MITIANFEAEVSVLGSVLQDGSLFKELVVQEEHFHEVNHKIIFRSMKQVAALGEFIDLVTVTTKLGEAIARVGGTVYLVEMAGSVPSTASMKHHERLIIDAYRTRMARTCALQFAENPTADGLDTLIASLQGYQETGVDDQGKSTYDHLLEITEEMCFPSSEQSGVGTSFHDFDEMTGGLQRGELIIVAARPSVGKTAFALNLAAGCAKNGASPLIFSLEMGTKQLLQRMISAEGFIDSQKWRNMIFSRDDYEHAIHAVGEISNWELRLYDNLRTVSTIRSAIRKRLHDNPSDKPVVFIDYLQLMTPTSKHERRDLEIGEITRELKLLAVELNIPIVLLSQLSRGVESRNDKRPLMSDLRESGNIEQDADVIAFLYRDDYYNRESSSNKVMEIILAKQRNGPTGTVRLAFHKEHGRFEN</sequence>
<keyword evidence="6 12" id="KW-0347">Helicase</keyword>
<reference evidence="14 15" key="1">
    <citation type="journal article" date="2003" name="Int. J. Syst. Evol. Microbiol.">
        <title>Virgibacillus carmonensis sp. nov., Virgibacillus necropolis sp. nov. and Virgibacillus picturae sp. nov., three novel species isolated from deteriorated mural paintings, transfer of the species of the genus salibacillus to Virgibacillus, as Virgibacillus marismortui comb. nov. and Virgibacillus salexigens comb. nov., and emended description of the genus Virgibacillus.</title>
        <authorList>
            <person name="Heyrman J."/>
            <person name="Logan N.A."/>
            <person name="Busse H.J."/>
            <person name="Balcaen A."/>
            <person name="Lebbe L."/>
            <person name="Rodriguez-Diaz M."/>
            <person name="Swings J."/>
            <person name="De Vos P."/>
        </authorList>
    </citation>
    <scope>NUCLEOTIDE SEQUENCE [LARGE SCALE GENOMIC DNA]</scope>
    <source>
        <strain evidence="14 15">LMG 19488</strain>
    </source>
</reference>
<dbReference type="InterPro" id="IPR027417">
    <property type="entry name" value="P-loop_NTPase"/>
</dbReference>
<evidence type="ECO:0000256" key="2">
    <source>
        <dbReference type="ARBA" id="ARBA00022515"/>
    </source>
</evidence>
<dbReference type="Pfam" id="PF00772">
    <property type="entry name" value="DnaB"/>
    <property type="match status" value="1"/>
</dbReference>
<dbReference type="SMART" id="SM00382">
    <property type="entry name" value="AAA"/>
    <property type="match status" value="1"/>
</dbReference>
<dbReference type="Gene3D" id="1.10.860.10">
    <property type="entry name" value="DNAb Helicase, Chain A"/>
    <property type="match status" value="1"/>
</dbReference>
<dbReference type="GO" id="GO:0016887">
    <property type="term" value="F:ATP hydrolysis activity"/>
    <property type="evidence" value="ECO:0007669"/>
    <property type="project" value="RHEA"/>
</dbReference>
<dbReference type="RefSeq" id="WP_089533311.1">
    <property type="nucleotide sequence ID" value="NZ_CP022437.1"/>
</dbReference>
<evidence type="ECO:0000313" key="14">
    <source>
        <dbReference type="EMBL" id="ASN06313.1"/>
    </source>
</evidence>
<dbReference type="GO" id="GO:0005829">
    <property type="term" value="C:cytosol"/>
    <property type="evidence" value="ECO:0007669"/>
    <property type="project" value="TreeGrafter"/>
</dbReference>
<dbReference type="GO" id="GO:1990077">
    <property type="term" value="C:primosome complex"/>
    <property type="evidence" value="ECO:0007669"/>
    <property type="project" value="UniProtKB-UniRule"/>
</dbReference>
<evidence type="ECO:0000256" key="7">
    <source>
        <dbReference type="ARBA" id="ARBA00022840"/>
    </source>
</evidence>
<dbReference type="KEGG" id="vne:CFK40_15440"/>
<keyword evidence="15" id="KW-1185">Reference proteome</keyword>
<dbReference type="InterPro" id="IPR003593">
    <property type="entry name" value="AAA+_ATPase"/>
</dbReference>
<feature type="domain" description="SF4 helicase" evidence="13">
    <location>
        <begin position="159"/>
        <end position="419"/>
    </location>
</feature>
<name>A0A221MF78_9BACI</name>
<evidence type="ECO:0000256" key="9">
    <source>
        <dbReference type="ARBA" id="ARBA00023235"/>
    </source>
</evidence>
<dbReference type="OrthoDB" id="9773982at2"/>
<evidence type="ECO:0000256" key="6">
    <source>
        <dbReference type="ARBA" id="ARBA00022806"/>
    </source>
</evidence>
<evidence type="ECO:0000256" key="1">
    <source>
        <dbReference type="ARBA" id="ARBA00008428"/>
    </source>
</evidence>
<dbReference type="CDD" id="cd00984">
    <property type="entry name" value="DnaB_C"/>
    <property type="match status" value="1"/>
</dbReference>
<dbReference type="GO" id="GO:0005524">
    <property type="term" value="F:ATP binding"/>
    <property type="evidence" value="ECO:0007669"/>
    <property type="project" value="UniProtKB-UniRule"/>
</dbReference>
<evidence type="ECO:0000256" key="4">
    <source>
        <dbReference type="ARBA" id="ARBA00022741"/>
    </source>
</evidence>
<evidence type="ECO:0000256" key="5">
    <source>
        <dbReference type="ARBA" id="ARBA00022801"/>
    </source>
</evidence>
<dbReference type="InterPro" id="IPR036185">
    <property type="entry name" value="DNA_heli_DnaB-like_N_sf"/>
</dbReference>
<accession>A0A221MF78</accession>
<dbReference type="GO" id="GO:0043139">
    <property type="term" value="F:5'-3' DNA helicase activity"/>
    <property type="evidence" value="ECO:0007669"/>
    <property type="project" value="UniProtKB-EC"/>
</dbReference>
<dbReference type="SUPFAM" id="SSF48024">
    <property type="entry name" value="N-terminal domain of DnaB helicase"/>
    <property type="match status" value="1"/>
</dbReference>
<dbReference type="Gene3D" id="3.40.50.300">
    <property type="entry name" value="P-loop containing nucleotide triphosphate hydrolases"/>
    <property type="match status" value="1"/>
</dbReference>
<dbReference type="Pfam" id="PF03796">
    <property type="entry name" value="DnaB_C"/>
    <property type="match status" value="1"/>
</dbReference>
<evidence type="ECO:0000256" key="10">
    <source>
        <dbReference type="ARBA" id="ARBA00048954"/>
    </source>
</evidence>
<keyword evidence="4 12" id="KW-0547">Nucleotide-binding</keyword>
<keyword evidence="8 12" id="KW-0238">DNA-binding</keyword>
<dbReference type="PROSITE" id="PS51199">
    <property type="entry name" value="SF4_HELICASE"/>
    <property type="match status" value="1"/>
</dbReference>
<comment type="function">
    <text evidence="12">The main replicative DNA helicase, it participates in initiation and elongation during chromosome replication. Travels ahead of the DNA replisome, separating dsDNA into templates for DNA synthesis. A processive ATP-dependent 5'-3' DNA helicase it has DNA-dependent ATPase activity.</text>
</comment>